<proteinExistence type="predicted"/>
<protein>
    <submittedName>
        <fullName evidence="1">DUF2846 domain-containing protein</fullName>
    </submittedName>
</protein>
<evidence type="ECO:0000313" key="1">
    <source>
        <dbReference type="EMBL" id="WXB17232.1"/>
    </source>
</evidence>
<dbReference type="EMBL" id="CP089984">
    <property type="protein sequence ID" value="WXB17232.1"/>
    <property type="molecule type" value="Genomic_DNA"/>
</dbReference>
<organism evidence="1 2">
    <name type="scientific">Pendulispora albinea</name>
    <dbReference type="NCBI Taxonomy" id="2741071"/>
    <lineage>
        <taxon>Bacteria</taxon>
        <taxon>Pseudomonadati</taxon>
        <taxon>Myxococcota</taxon>
        <taxon>Myxococcia</taxon>
        <taxon>Myxococcales</taxon>
        <taxon>Sorangiineae</taxon>
        <taxon>Pendulisporaceae</taxon>
        <taxon>Pendulispora</taxon>
    </lineage>
</organism>
<dbReference type="RefSeq" id="WP_394826862.1">
    <property type="nucleotide sequence ID" value="NZ_CP089984.1"/>
</dbReference>
<keyword evidence="2" id="KW-1185">Reference proteome</keyword>
<reference evidence="1 2" key="1">
    <citation type="submission" date="2021-12" db="EMBL/GenBank/DDBJ databases">
        <title>Discovery of the Pendulisporaceae a myxobacterial family with distinct sporulation behavior and unique specialized metabolism.</title>
        <authorList>
            <person name="Garcia R."/>
            <person name="Popoff A."/>
            <person name="Bader C.D."/>
            <person name="Loehr J."/>
            <person name="Walesch S."/>
            <person name="Walt C."/>
            <person name="Boldt J."/>
            <person name="Bunk B."/>
            <person name="Haeckl F.J.F.P.J."/>
            <person name="Gunesch A.P."/>
            <person name="Birkelbach J."/>
            <person name="Nuebel U."/>
            <person name="Pietschmann T."/>
            <person name="Bach T."/>
            <person name="Mueller R."/>
        </authorList>
    </citation>
    <scope>NUCLEOTIDE SEQUENCE [LARGE SCALE GENOMIC DNA]</scope>
    <source>
        <strain evidence="1 2">MSr11954</strain>
    </source>
</reference>
<evidence type="ECO:0000313" key="2">
    <source>
        <dbReference type="Proteomes" id="UP001370348"/>
    </source>
</evidence>
<dbReference type="Proteomes" id="UP001370348">
    <property type="component" value="Chromosome"/>
</dbReference>
<sequence>MMNVARSRSARSIASWGGFAVLVFYVAGCTSWKLSEPETATVHPFLPQPAHLAKVCVIRTSVLEKGVTFVSRDNGVLVGATRGASYFCYYAEPGDHDLAIEAEVESSAKLRARPGESYYLKEEVAVLRGKVQGRGVWVDEAVARNMVDDSSYVLLVGAPGRERVPGDLPFAPAKRQLEQLEQLGGSSANDG</sequence>
<gene>
    <name evidence="1" type="ORF">LZC94_08110</name>
</gene>
<name>A0ABZ2M5T0_9BACT</name>
<accession>A0ABZ2M5T0</accession>